<organism evidence="2">
    <name type="scientific">mine drainage metagenome</name>
    <dbReference type="NCBI Taxonomy" id="410659"/>
    <lineage>
        <taxon>unclassified sequences</taxon>
        <taxon>metagenomes</taxon>
        <taxon>ecological metagenomes</taxon>
    </lineage>
</organism>
<feature type="non-terminal residue" evidence="2">
    <location>
        <position position="1"/>
    </location>
</feature>
<accession>T1A858</accession>
<name>T1A858_9ZZZZ</name>
<dbReference type="Pfam" id="PF09299">
    <property type="entry name" value="Mu-transpos_C"/>
    <property type="match status" value="1"/>
</dbReference>
<evidence type="ECO:0000313" key="2">
    <source>
        <dbReference type="EMBL" id="EQD38045.1"/>
    </source>
</evidence>
<proteinExistence type="predicted"/>
<gene>
    <name evidence="2" type="ORF">B2A_11645</name>
</gene>
<comment type="caution">
    <text evidence="2">The sequence shown here is derived from an EMBL/GenBank/DDBJ whole genome shotgun (WGS) entry which is preliminary data.</text>
</comment>
<dbReference type="EMBL" id="AUZZ01008412">
    <property type="protein sequence ID" value="EQD38045.1"/>
    <property type="molecule type" value="Genomic_DNA"/>
</dbReference>
<feature type="non-terminal residue" evidence="2">
    <location>
        <position position="154"/>
    </location>
</feature>
<feature type="domain" description="Transposase-like Mu C-terminal" evidence="1">
    <location>
        <begin position="80"/>
        <end position="141"/>
    </location>
</feature>
<evidence type="ECO:0000259" key="1">
    <source>
        <dbReference type="Pfam" id="PF09299"/>
    </source>
</evidence>
<reference evidence="2" key="2">
    <citation type="journal article" date="2014" name="ISME J.">
        <title>Microbial stratification in low pH oxic and suboxic macroscopic growths along an acid mine drainage.</title>
        <authorList>
            <person name="Mendez-Garcia C."/>
            <person name="Mesa V."/>
            <person name="Sprenger R.R."/>
            <person name="Richter M."/>
            <person name="Diez M.S."/>
            <person name="Solano J."/>
            <person name="Bargiela R."/>
            <person name="Golyshina O.V."/>
            <person name="Manteca A."/>
            <person name="Ramos J.L."/>
            <person name="Gallego J.R."/>
            <person name="Llorente I."/>
            <person name="Martins Dos Santos V.A."/>
            <person name="Jensen O.N."/>
            <person name="Pelaez A.I."/>
            <person name="Sanchez J."/>
            <person name="Ferrer M."/>
        </authorList>
    </citation>
    <scope>NUCLEOTIDE SEQUENCE</scope>
</reference>
<dbReference type="AlphaFoldDB" id="T1A858"/>
<dbReference type="InterPro" id="IPR015378">
    <property type="entry name" value="Transposase-like_Mu_C"/>
</dbReference>
<sequence>RERGGTDYRLDAVLDLDDFARILIECVLHYNNHHEIDQYDRDRDVAADEVPAIPRELWEWGLRYRSGAMREYPIDLVKFSLMPTADAKVTPFGIRHRGSYYTCTLAVEERWFDRARQGSRWSVKISYDPRDMEHVYLHREGNALAFEVCSLTDR</sequence>
<protein>
    <submittedName>
        <fullName evidence="2">Transposase protein B</fullName>
    </submittedName>
</protein>
<reference evidence="2" key="1">
    <citation type="submission" date="2013-08" db="EMBL/GenBank/DDBJ databases">
        <authorList>
            <person name="Mendez C."/>
            <person name="Richter M."/>
            <person name="Ferrer M."/>
            <person name="Sanchez J."/>
        </authorList>
    </citation>
    <scope>NUCLEOTIDE SEQUENCE</scope>
</reference>